<proteinExistence type="inferred from homology"/>
<keyword evidence="6" id="KW-1185">Reference proteome</keyword>
<feature type="domain" description="Epoxide hydrolase N-terminal" evidence="4">
    <location>
        <begin position="10"/>
        <end position="113"/>
    </location>
</feature>
<protein>
    <submittedName>
        <fullName evidence="5">Epoxide hydrolase-like protein</fullName>
    </submittedName>
</protein>
<dbReference type="GO" id="GO:0004301">
    <property type="term" value="F:epoxide hydrolase activity"/>
    <property type="evidence" value="ECO:0007669"/>
    <property type="project" value="TreeGrafter"/>
</dbReference>
<dbReference type="AlphaFoldDB" id="A0A4R7TAL8"/>
<dbReference type="PANTHER" id="PTHR21661">
    <property type="entry name" value="EPOXIDE HYDROLASE 1-RELATED"/>
    <property type="match status" value="1"/>
</dbReference>
<accession>A0A4R7TAL8</accession>
<keyword evidence="2" id="KW-0058">Aromatic hydrocarbons catabolism</keyword>
<organism evidence="5 6">
    <name type="scientific">Kribbella voronezhensis</name>
    <dbReference type="NCBI Taxonomy" id="2512212"/>
    <lineage>
        <taxon>Bacteria</taxon>
        <taxon>Bacillati</taxon>
        <taxon>Actinomycetota</taxon>
        <taxon>Actinomycetes</taxon>
        <taxon>Propionibacteriales</taxon>
        <taxon>Kribbellaceae</taxon>
        <taxon>Kribbella</taxon>
    </lineage>
</organism>
<evidence type="ECO:0000259" key="4">
    <source>
        <dbReference type="Pfam" id="PF06441"/>
    </source>
</evidence>
<dbReference type="RefSeq" id="WP_133979003.1">
    <property type="nucleotide sequence ID" value="NZ_SOCE01000001.1"/>
</dbReference>
<dbReference type="EMBL" id="SOCE01000001">
    <property type="protein sequence ID" value="TDU89072.1"/>
    <property type="molecule type" value="Genomic_DNA"/>
</dbReference>
<comment type="caution">
    <text evidence="5">The sequence shown here is derived from an EMBL/GenBank/DDBJ whole genome shotgun (WGS) entry which is preliminary data.</text>
</comment>
<dbReference type="Pfam" id="PF06441">
    <property type="entry name" value="EHN"/>
    <property type="match status" value="1"/>
</dbReference>
<keyword evidence="3 5" id="KW-0378">Hydrolase</keyword>
<gene>
    <name evidence="5" type="ORF">EV138_2626</name>
</gene>
<dbReference type="Proteomes" id="UP000295151">
    <property type="component" value="Unassembled WGS sequence"/>
</dbReference>
<comment type="similarity">
    <text evidence="1">Belongs to the peptidase S33 family.</text>
</comment>
<evidence type="ECO:0000313" key="6">
    <source>
        <dbReference type="Proteomes" id="UP000295151"/>
    </source>
</evidence>
<reference evidence="5 6" key="1">
    <citation type="submission" date="2019-03" db="EMBL/GenBank/DDBJ databases">
        <title>Genomic Encyclopedia of Type Strains, Phase III (KMG-III): the genomes of soil and plant-associated and newly described type strains.</title>
        <authorList>
            <person name="Whitman W."/>
        </authorList>
    </citation>
    <scope>NUCLEOTIDE SEQUENCE [LARGE SCALE GENOMIC DNA]</scope>
    <source>
        <strain evidence="5 6">VKM Ac-2575</strain>
    </source>
</reference>
<evidence type="ECO:0000256" key="1">
    <source>
        <dbReference type="ARBA" id="ARBA00010088"/>
    </source>
</evidence>
<dbReference type="Gene3D" id="3.40.50.1820">
    <property type="entry name" value="alpha/beta hydrolase"/>
    <property type="match status" value="1"/>
</dbReference>
<dbReference type="OrthoDB" id="3808748at2"/>
<name>A0A4R7TAL8_9ACTN</name>
<dbReference type="InterPro" id="IPR010497">
    <property type="entry name" value="Epoxide_hydro_N"/>
</dbReference>
<dbReference type="GO" id="GO:0097176">
    <property type="term" value="P:epoxide metabolic process"/>
    <property type="evidence" value="ECO:0007669"/>
    <property type="project" value="TreeGrafter"/>
</dbReference>
<dbReference type="InterPro" id="IPR029058">
    <property type="entry name" value="AB_hydrolase_fold"/>
</dbReference>
<evidence type="ECO:0000313" key="5">
    <source>
        <dbReference type="EMBL" id="TDU89072.1"/>
    </source>
</evidence>
<dbReference type="PANTHER" id="PTHR21661:SF35">
    <property type="entry name" value="EPOXIDE HYDROLASE"/>
    <property type="match status" value="1"/>
</dbReference>
<sequence>MGIERTAEVRELRLQVPQAELESLYQRLRTFRAGGDYIAAGLDRIVPAVYADDLLDYWVTGYDWRVHERRLNAYSHYSTEISGQFVHFLHLRSANPDARPALLTHAWPSGVMDVLEAAGRLEATGNHHLVIPSIAWTALTGPPGGSPSRRSAAGWDELMRRLGYGDYQVGDDQFGLDATPAYTEVTEAQAQQRGLDAAELAEVRWFNGNLTAFTESQQISALVLSTALLAWNAQLVNLDLDRDALLTGLTLAWFASRLPIEELPAE</sequence>
<evidence type="ECO:0000256" key="2">
    <source>
        <dbReference type="ARBA" id="ARBA00022797"/>
    </source>
</evidence>
<evidence type="ECO:0000256" key="3">
    <source>
        <dbReference type="ARBA" id="ARBA00022801"/>
    </source>
</evidence>
<dbReference type="SUPFAM" id="SSF53474">
    <property type="entry name" value="alpha/beta-Hydrolases"/>
    <property type="match status" value="1"/>
</dbReference>